<proteinExistence type="predicted"/>
<name>C5B4F7_METEA</name>
<evidence type="ECO:0000313" key="2">
    <source>
        <dbReference type="Proteomes" id="UP000009081"/>
    </source>
</evidence>
<accession>C5B4F7</accession>
<organism evidence="1 2">
    <name type="scientific">Methylorubrum extorquens (strain ATCC 14718 / DSM 1338 / JCM 2805 / NCIMB 9133 / AM1)</name>
    <name type="common">Methylobacterium extorquens</name>
    <dbReference type="NCBI Taxonomy" id="272630"/>
    <lineage>
        <taxon>Bacteria</taxon>
        <taxon>Pseudomonadati</taxon>
        <taxon>Pseudomonadota</taxon>
        <taxon>Alphaproteobacteria</taxon>
        <taxon>Hyphomicrobiales</taxon>
        <taxon>Methylobacteriaceae</taxon>
        <taxon>Methylorubrum</taxon>
    </lineage>
</organism>
<keyword evidence="2" id="KW-1185">Reference proteome</keyword>
<gene>
    <name evidence="1" type="ordered locus">MexAM1_META2p0491</name>
</gene>
<protein>
    <submittedName>
        <fullName evidence="1">Uncharacterized protein</fullName>
    </submittedName>
</protein>
<reference evidence="1 2" key="1">
    <citation type="journal article" date="2009" name="PLoS ONE">
        <title>Methylobacterium genome sequences: a reference blueprint to investigate microbial metabolism of C1 compounds from natural and industrial sources.</title>
        <authorList>
            <person name="Vuilleumier S."/>
            <person name="Chistoserdova L."/>
            <person name="Lee M.-C."/>
            <person name="Bringel F."/>
            <person name="Lajus A."/>
            <person name="Zhou Y."/>
            <person name="Gourion B."/>
            <person name="Barbe V."/>
            <person name="Chang J."/>
            <person name="Cruveiller S."/>
            <person name="Dossat C."/>
            <person name="Gillett W."/>
            <person name="Gruffaz C."/>
            <person name="Haugen E."/>
            <person name="Hourcade E."/>
            <person name="Levy R."/>
            <person name="Mangenot S."/>
            <person name="Muller E."/>
            <person name="Nadalig T."/>
            <person name="Pagni M."/>
            <person name="Penny C."/>
            <person name="Peyraud R."/>
            <person name="Robinson D.G."/>
            <person name="Roche D."/>
            <person name="Rouy Z."/>
            <person name="Saenampechek C."/>
            <person name="Salvignol G."/>
            <person name="Vallenet D."/>
            <person name="Wu Z."/>
            <person name="Marx C.J."/>
            <person name="Vorholt J.A."/>
            <person name="Olson M.V."/>
            <person name="Kaul R."/>
            <person name="Weissenbach J."/>
            <person name="Medigue C."/>
            <person name="Lidstrom M.E."/>
        </authorList>
    </citation>
    <scope>NUCLEOTIDE SEQUENCE [LARGE SCALE GENOMIC DNA]</scope>
    <source>
        <strain evidence="2">ATCC 14718 / DSM 1338 / JCM 2805 / NCIMB 9133 / AM1</strain>
    </source>
</reference>
<dbReference type="InterPro" id="IPR029068">
    <property type="entry name" value="Glyas_Bleomycin-R_OHBP_Dase"/>
</dbReference>
<keyword evidence="1" id="KW-0614">Plasmid</keyword>
<dbReference type="SUPFAM" id="SSF54593">
    <property type="entry name" value="Glyoxalase/Bleomycin resistance protein/Dihydroxybiphenyl dioxygenase"/>
    <property type="match status" value="1"/>
</dbReference>
<dbReference type="Proteomes" id="UP000009081">
    <property type="component" value="Plasmid megaplasmid"/>
</dbReference>
<sequence length="319" mass="33209">MVAAWAPPAAALEVSGIEVSVRTRSAGEGRALAVRVAGEEAARRLGIDPAAAVVTRHAVRDERYEEGHLTAVLDVTVEGGRGAAPVARPTGERAAPYGTGWVLVVHAVRGPGGRLVPWDRTDPWGMVWRVPTDLKGFRTVPVAGDAEDATVVTGQALDAFDGRAFRHLAAKYRAPAVAVAVREGGDVAVAVWRNGFATEWMRVPLGDLSDAAAVRLAVSRAIAENARIPASAVADDGEPRGRGADSIRISGWRNRAGGEEYKAVLSVDDRDDAVARLAAEGIEVLSLHEGPAGAEVVLAAPDGGGIEAGLSRAGLRVSR</sequence>
<geneLocation type="plasmid" evidence="1 2">
    <name>megaplasmid</name>
</geneLocation>
<dbReference type="KEGG" id="mea:Mex_2p0491"/>
<evidence type="ECO:0000313" key="1">
    <source>
        <dbReference type="EMBL" id="ACS43339.1"/>
    </source>
</evidence>
<dbReference type="HOGENOM" id="CLU_870990_0_0_5"/>
<dbReference type="EMBL" id="CP001511">
    <property type="protein sequence ID" value="ACS43339.1"/>
    <property type="molecule type" value="Genomic_DNA"/>
</dbReference>
<dbReference type="AlphaFoldDB" id="C5B4F7"/>